<evidence type="ECO:0000313" key="4">
    <source>
        <dbReference type="Proteomes" id="UP000006327"/>
    </source>
</evidence>
<dbReference type="EMBL" id="BAEO01000051">
    <property type="protein sequence ID" value="GAC20364.1"/>
    <property type="molecule type" value="Genomic_DNA"/>
</dbReference>
<dbReference type="eggNOG" id="COG3250">
    <property type="taxonomic scope" value="Bacteria"/>
</dbReference>
<dbReference type="AlphaFoldDB" id="K6XIA2"/>
<organism evidence="3 4">
    <name type="scientific">Paraglaciecola arctica BSs20135</name>
    <dbReference type="NCBI Taxonomy" id="493475"/>
    <lineage>
        <taxon>Bacteria</taxon>
        <taxon>Pseudomonadati</taxon>
        <taxon>Pseudomonadota</taxon>
        <taxon>Gammaproteobacteria</taxon>
        <taxon>Alteromonadales</taxon>
        <taxon>Alteromonadaceae</taxon>
        <taxon>Paraglaciecola</taxon>
    </lineage>
</organism>
<dbReference type="InterPro" id="IPR005181">
    <property type="entry name" value="SASA"/>
</dbReference>
<sequence>MLNSKSTLAASVILAVYLSIVLAVFSADAKITLAPQFADNMLLPRDTVNIVQGYTDSHERIKISVDGVQLQTIEVQQGAWQFTLPVTAAGGPHTLSLQTQSQIIVLNNILFGDLWLASGQSNMEYTLGTPGSDYQSEIASANFPQIRQFRVARNAAYQGPLTTVAKGQWLTAKGEALKEFSAVGYFFAKHLQEQTGVPIGIINNAYAGARIQAWVSEQALANYPAELKLIARNKLASNIEQLVSGDKDQHQQWQQALAASDLGLRDGWFTEQLNDDQWPQLSVPGYWTNQGQEAFSGSMWFRRSFMVSAEQAAQSASLELGRIVDQDDVYINGQLVGSTPYQYPQRVYALRAGVLKAGLNQISVRVVSHHVSHAGFVSAKPYQLRFDDSHIALSGLWRYQVGYRMSSPLPAPSFKTNEQPAGLYNAMLAPLANTQIKGIIWYQGESNADDPAIYQRLFPAMITKWRTLFAQPKLPFLYVQLPNYLDAQHDPSIVGWADIRAAQTSGLSLPNTAMVSAIDLGEWNDIHPKDKATVGKRLSNAALQTVYNQADMAYRGPVLNCAERVSDNKIKVHSEFSPLATSGPDNKVQGFAISEDNLKYHWVEGELHPSYVSLQVKNSNNVAYISYAWQSNPTRANLSNSHKLPAYPAKLRVTPSCKNVSK</sequence>
<proteinExistence type="predicted"/>
<dbReference type="Gene3D" id="3.40.50.1110">
    <property type="entry name" value="SGNH hydrolase"/>
    <property type="match status" value="2"/>
</dbReference>
<dbReference type="PANTHER" id="PTHR22901:SF0">
    <property type="entry name" value="SIALATE O-ACETYLESTERASE"/>
    <property type="match status" value="1"/>
</dbReference>
<comment type="caution">
    <text evidence="3">The sequence shown here is derived from an EMBL/GenBank/DDBJ whole genome shotgun (WGS) entry which is preliminary data.</text>
</comment>
<dbReference type="SUPFAM" id="SSF49785">
    <property type="entry name" value="Galactose-binding domain-like"/>
    <property type="match status" value="1"/>
</dbReference>
<dbReference type="InterPro" id="IPR008979">
    <property type="entry name" value="Galactose-bd-like_sf"/>
</dbReference>
<protein>
    <submittedName>
        <fullName evidence="3">Sialate O-acetylesterase</fullName>
        <ecNumber evidence="3">3.1.1.53</ecNumber>
    </submittedName>
</protein>
<dbReference type="PANTHER" id="PTHR22901">
    <property type="entry name" value="SIALATE O-ACETYLESTERASE"/>
    <property type="match status" value="1"/>
</dbReference>
<dbReference type="SUPFAM" id="SSF52266">
    <property type="entry name" value="SGNH hydrolase"/>
    <property type="match status" value="1"/>
</dbReference>
<evidence type="ECO:0000259" key="2">
    <source>
        <dbReference type="Pfam" id="PF03629"/>
    </source>
</evidence>
<dbReference type="STRING" id="493475.GARC_3406"/>
<evidence type="ECO:0000256" key="1">
    <source>
        <dbReference type="ARBA" id="ARBA00022801"/>
    </source>
</evidence>
<evidence type="ECO:0000313" key="3">
    <source>
        <dbReference type="EMBL" id="GAC20364.1"/>
    </source>
</evidence>
<name>K6XIA2_9ALTE</name>
<feature type="domain" description="Sialate O-acetylesterase" evidence="2">
    <location>
        <begin position="113"/>
        <end position="225"/>
    </location>
</feature>
<dbReference type="Pfam" id="PF03629">
    <property type="entry name" value="SASA"/>
    <property type="match status" value="2"/>
</dbReference>
<dbReference type="GO" id="GO:0001681">
    <property type="term" value="F:sialate O-acetylesterase activity"/>
    <property type="evidence" value="ECO:0007669"/>
    <property type="project" value="UniProtKB-EC"/>
</dbReference>
<dbReference type="InterPro" id="IPR036514">
    <property type="entry name" value="SGNH_hydro_sf"/>
</dbReference>
<gene>
    <name evidence="3" type="ORF">GARC_3406</name>
</gene>
<accession>K6XIA2</accession>
<dbReference type="InterPro" id="IPR039329">
    <property type="entry name" value="SIAE"/>
</dbReference>
<dbReference type="EC" id="3.1.1.53" evidence="3"/>
<dbReference type="GO" id="GO:0005975">
    <property type="term" value="P:carbohydrate metabolic process"/>
    <property type="evidence" value="ECO:0007669"/>
    <property type="project" value="TreeGrafter"/>
</dbReference>
<keyword evidence="1 3" id="KW-0378">Hydrolase</keyword>
<feature type="domain" description="Sialate O-acetylesterase" evidence="2">
    <location>
        <begin position="422"/>
        <end position="543"/>
    </location>
</feature>
<dbReference type="Proteomes" id="UP000006327">
    <property type="component" value="Unassembled WGS sequence"/>
</dbReference>
<keyword evidence="4" id="KW-1185">Reference proteome</keyword>
<reference evidence="3 4" key="1">
    <citation type="journal article" date="2017" name="Antonie Van Leeuwenhoek">
        <title>Rhizobium rhizosphaerae sp. nov., a novel species isolated from rice rhizosphere.</title>
        <authorList>
            <person name="Zhao J.J."/>
            <person name="Zhang J."/>
            <person name="Zhang R.J."/>
            <person name="Zhang C.W."/>
            <person name="Yin H.Q."/>
            <person name="Zhang X.X."/>
        </authorList>
    </citation>
    <scope>NUCLEOTIDE SEQUENCE [LARGE SCALE GENOMIC DNA]</scope>
    <source>
        <strain evidence="3 4">BSs20135</strain>
    </source>
</reference>
<dbReference type="Gene3D" id="2.60.120.260">
    <property type="entry name" value="Galactose-binding domain-like"/>
    <property type="match status" value="1"/>
</dbReference>